<reference evidence="2" key="1">
    <citation type="journal article" date="2022" name="Environ. Microbiol.">
        <title>Geoalkalibacter halelectricus SAP #1 sp. nov. possessing extracellular electron transfer and mineral#reducing capabilities from a haloalkaline environment.</title>
        <authorList>
            <person name="Yadav S."/>
            <person name="Singh R."/>
            <person name="Sundharam S.S."/>
            <person name="Chaudhary S."/>
            <person name="Krishnamurthi S."/>
            <person name="Patil S.A."/>
        </authorList>
    </citation>
    <scope>NUCLEOTIDE SEQUENCE</scope>
    <source>
        <strain evidence="2">SAP-1</strain>
    </source>
</reference>
<dbReference type="Proteomes" id="UP001060414">
    <property type="component" value="Chromosome"/>
</dbReference>
<feature type="transmembrane region" description="Helical" evidence="1">
    <location>
        <begin position="47"/>
        <end position="65"/>
    </location>
</feature>
<feature type="transmembrane region" description="Helical" evidence="1">
    <location>
        <begin position="358"/>
        <end position="376"/>
    </location>
</feature>
<feature type="transmembrane region" description="Helical" evidence="1">
    <location>
        <begin position="142"/>
        <end position="158"/>
    </location>
</feature>
<organism evidence="2 3">
    <name type="scientific">Geoalkalibacter halelectricus</name>
    <dbReference type="NCBI Taxonomy" id="2847045"/>
    <lineage>
        <taxon>Bacteria</taxon>
        <taxon>Pseudomonadati</taxon>
        <taxon>Thermodesulfobacteriota</taxon>
        <taxon>Desulfuromonadia</taxon>
        <taxon>Desulfuromonadales</taxon>
        <taxon>Geoalkalibacteraceae</taxon>
        <taxon>Geoalkalibacter</taxon>
    </lineage>
</organism>
<feature type="transmembrane region" description="Helical" evidence="1">
    <location>
        <begin position="6"/>
        <end position="26"/>
    </location>
</feature>
<keyword evidence="1" id="KW-1133">Transmembrane helix</keyword>
<feature type="transmembrane region" description="Helical" evidence="1">
    <location>
        <begin position="194"/>
        <end position="214"/>
    </location>
</feature>
<keyword evidence="1" id="KW-0472">Membrane</keyword>
<feature type="transmembrane region" description="Helical" evidence="1">
    <location>
        <begin position="77"/>
        <end position="96"/>
    </location>
</feature>
<feature type="transmembrane region" description="Helical" evidence="1">
    <location>
        <begin position="103"/>
        <end position="122"/>
    </location>
</feature>
<dbReference type="RefSeq" id="WP_260746782.1">
    <property type="nucleotide sequence ID" value="NZ_CP092109.1"/>
</dbReference>
<evidence type="ECO:0000313" key="2">
    <source>
        <dbReference type="EMBL" id="UWZ78430.1"/>
    </source>
</evidence>
<sequence>MMDLRYLWATYGLNSPASWLAGIGYFHAGRMLRRMLAGGFSERPGPAVWGAVLLLALVGVGGELNRFAAQALAGANVSSFMLVLGSFYALIGAALLGGLLLRWCGVMAVFSLVMLFWGVDAALRSGLDFSQVRLWMPLEEPLAVLGFGILGIALRHLALHIDTPWWSPRWTGFALLLALLTASFIAEAKGFWDVVWAVLVFFGSLGLALVLAWLRERLLGWLPRHGGWSALANLLLLTLLARQMPGFWSQGGGAVREVGTAGLALIKAQGITDLGTETLVIFCFFMLFGFLWVSALQALVRDLRHCWSDVRTLARFAGLHLKGAGPGNGGVAGEVQGSSSAPKGEALYLRALQMLRRVMLVFAFAPLLVATVVDFYPPGGFISHLREWTAGTERKFDDGADPGERVRSRSPPANTFLYQAAREFVDGLPVIVDDPLAGLVVTDWYDLSVEPRVRERIAIRIGPDLAFYALNVDLRRQHRGTFGLWVEQGTYWDARRGEFVGVDLFPVQKALEEKVLKRAEELAQAVD</sequence>
<feature type="transmembrane region" description="Helical" evidence="1">
    <location>
        <begin position="279"/>
        <end position="300"/>
    </location>
</feature>
<accession>A0ABY5ZKU1</accession>
<keyword evidence="3" id="KW-1185">Reference proteome</keyword>
<protein>
    <submittedName>
        <fullName evidence="2">DUF3576 domain-containing protein</fullName>
    </submittedName>
</protein>
<gene>
    <name evidence="2" type="ORF">L9S41_12125</name>
</gene>
<proteinExistence type="predicted"/>
<keyword evidence="1" id="KW-0812">Transmembrane</keyword>
<dbReference type="Pfam" id="PF12100">
    <property type="entry name" value="DUF3576"/>
    <property type="match status" value="1"/>
</dbReference>
<evidence type="ECO:0000256" key="1">
    <source>
        <dbReference type="SAM" id="Phobius"/>
    </source>
</evidence>
<dbReference type="EMBL" id="CP092109">
    <property type="protein sequence ID" value="UWZ78430.1"/>
    <property type="molecule type" value="Genomic_DNA"/>
</dbReference>
<name>A0ABY5ZKU1_9BACT</name>
<feature type="transmembrane region" description="Helical" evidence="1">
    <location>
        <begin position="170"/>
        <end position="188"/>
    </location>
</feature>
<evidence type="ECO:0000313" key="3">
    <source>
        <dbReference type="Proteomes" id="UP001060414"/>
    </source>
</evidence>
<feature type="transmembrane region" description="Helical" evidence="1">
    <location>
        <begin position="226"/>
        <end position="244"/>
    </location>
</feature>
<dbReference type="InterPro" id="IPR021959">
    <property type="entry name" value="DUF3576"/>
</dbReference>